<comment type="subcellular location">
    <subcellularLocation>
        <location evidence="3">Secreted</location>
    </subcellularLocation>
    <subcellularLocation>
        <location evidence="3">Bacterial flagellum</location>
    </subcellularLocation>
</comment>
<keyword evidence="7" id="KW-1185">Reference proteome</keyword>
<dbReference type="PANTHER" id="PTHR42792">
    <property type="entry name" value="FLAGELLIN"/>
    <property type="match status" value="1"/>
</dbReference>
<name>A0A512HFK2_9HYPH</name>
<dbReference type="RefSeq" id="WP_147179009.1">
    <property type="nucleotide sequence ID" value="NZ_BJZP01000004.1"/>
</dbReference>
<dbReference type="Pfam" id="PF00669">
    <property type="entry name" value="Flagellin_N"/>
    <property type="match status" value="1"/>
</dbReference>
<dbReference type="OrthoDB" id="8328560at2"/>
<proteinExistence type="inferred from homology"/>
<feature type="domain" description="Flagellin C-terminal" evidence="5">
    <location>
        <begin position="236"/>
        <end position="320"/>
    </location>
</feature>
<dbReference type="Proteomes" id="UP000321717">
    <property type="component" value="Unassembled WGS sequence"/>
</dbReference>
<sequence>MLSFNTNNGAILALDVLRSTLGSRDDTMARVSSGQRIATAADNAAYWSIATTMRSDNKMLSAVDDALGLAGGIVDSAANGFSAATDTLAEFKKLLIMAREAGVDKGKINVDLDQLKDELKSIADSSSFAAQNWLKRTDVADDIDRQLVGSFRRDADGGVKVTDITYEIAGTAGTSKVNFLIDDLSGDSGILTGSGFSTELGTSKAWVLFNGENGGAHDEIRLDETTTDAEINEMISVVDAMAERTIEVGATLGAIGTRVEMQSEFTKDLQDAIETGVGKMVDADLNAETSRLKALQTQEQLGMQALQIANSSTDRFLDLLL</sequence>
<dbReference type="Gene3D" id="1.20.1330.10">
    <property type="entry name" value="f41 fragment of flagellin, N-terminal domain"/>
    <property type="match status" value="1"/>
</dbReference>
<dbReference type="GO" id="GO:0005198">
    <property type="term" value="F:structural molecule activity"/>
    <property type="evidence" value="ECO:0007669"/>
    <property type="project" value="UniProtKB-UniRule"/>
</dbReference>
<dbReference type="SUPFAM" id="SSF64518">
    <property type="entry name" value="Phase 1 flagellin"/>
    <property type="match status" value="1"/>
</dbReference>
<comment type="similarity">
    <text evidence="1 3">Belongs to the bacterial flagellin family.</text>
</comment>
<feature type="domain" description="Flagellin N-terminal" evidence="4">
    <location>
        <begin position="4"/>
        <end position="136"/>
    </location>
</feature>
<dbReference type="InterPro" id="IPR001029">
    <property type="entry name" value="Flagellin_N"/>
</dbReference>
<dbReference type="AlphaFoldDB" id="A0A512HFK2"/>
<dbReference type="InterPro" id="IPR001492">
    <property type="entry name" value="Flagellin"/>
</dbReference>
<comment type="caution">
    <text evidence="6">The sequence shown here is derived from an EMBL/GenBank/DDBJ whole genome shotgun (WGS) entry which is preliminary data.</text>
</comment>
<reference evidence="6 7" key="1">
    <citation type="submission" date="2019-07" db="EMBL/GenBank/DDBJ databases">
        <title>Whole genome shotgun sequence of Rhizobium naphthalenivorans NBRC 107585.</title>
        <authorList>
            <person name="Hosoyama A."/>
            <person name="Uohara A."/>
            <person name="Ohji S."/>
            <person name="Ichikawa N."/>
        </authorList>
    </citation>
    <scope>NUCLEOTIDE SEQUENCE [LARGE SCALE GENOMIC DNA]</scope>
    <source>
        <strain evidence="6 7">NBRC 107585</strain>
    </source>
</reference>
<evidence type="ECO:0000256" key="3">
    <source>
        <dbReference type="RuleBase" id="RU362073"/>
    </source>
</evidence>
<evidence type="ECO:0000313" key="7">
    <source>
        <dbReference type="Proteomes" id="UP000321717"/>
    </source>
</evidence>
<evidence type="ECO:0000259" key="5">
    <source>
        <dbReference type="Pfam" id="PF00700"/>
    </source>
</evidence>
<keyword evidence="2 3" id="KW-0975">Bacterial flagellum</keyword>
<dbReference type="Pfam" id="PF00700">
    <property type="entry name" value="Flagellin_C"/>
    <property type="match status" value="1"/>
</dbReference>
<organism evidence="6 7">
    <name type="scientific">Ciceribacter naphthalenivorans</name>
    <dbReference type="NCBI Taxonomy" id="1118451"/>
    <lineage>
        <taxon>Bacteria</taxon>
        <taxon>Pseudomonadati</taxon>
        <taxon>Pseudomonadota</taxon>
        <taxon>Alphaproteobacteria</taxon>
        <taxon>Hyphomicrobiales</taxon>
        <taxon>Rhizobiaceae</taxon>
        <taxon>Ciceribacter</taxon>
    </lineage>
</organism>
<dbReference type="EMBL" id="BJZP01000004">
    <property type="protein sequence ID" value="GEO84218.1"/>
    <property type="molecule type" value="Genomic_DNA"/>
</dbReference>
<evidence type="ECO:0000256" key="2">
    <source>
        <dbReference type="ARBA" id="ARBA00023143"/>
    </source>
</evidence>
<evidence type="ECO:0000256" key="1">
    <source>
        <dbReference type="ARBA" id="ARBA00005709"/>
    </source>
</evidence>
<keyword evidence="6" id="KW-0969">Cilium</keyword>
<evidence type="ECO:0000259" key="4">
    <source>
        <dbReference type="Pfam" id="PF00669"/>
    </source>
</evidence>
<gene>
    <name evidence="6" type="ORF">RNA01_11500</name>
</gene>
<accession>A0A512HFK2</accession>
<keyword evidence="3" id="KW-0964">Secreted</keyword>
<dbReference type="GO" id="GO:0009288">
    <property type="term" value="C:bacterial-type flagellum"/>
    <property type="evidence" value="ECO:0007669"/>
    <property type="project" value="UniProtKB-SubCell"/>
</dbReference>
<dbReference type="GO" id="GO:0005576">
    <property type="term" value="C:extracellular region"/>
    <property type="evidence" value="ECO:0007669"/>
    <property type="project" value="UniProtKB-SubCell"/>
</dbReference>
<dbReference type="InterPro" id="IPR046358">
    <property type="entry name" value="Flagellin_C"/>
</dbReference>
<keyword evidence="6" id="KW-0966">Cell projection</keyword>
<evidence type="ECO:0000313" key="6">
    <source>
        <dbReference type="EMBL" id="GEO84218.1"/>
    </source>
</evidence>
<comment type="function">
    <text evidence="3">Flagellin is the subunit protein which polymerizes to form the filaments of bacterial flagella.</text>
</comment>
<protein>
    <recommendedName>
        <fullName evidence="3">Flagellin</fullName>
    </recommendedName>
</protein>
<keyword evidence="6" id="KW-0282">Flagellum</keyword>
<dbReference type="PANTHER" id="PTHR42792:SF2">
    <property type="entry name" value="FLAGELLIN"/>
    <property type="match status" value="1"/>
</dbReference>